<protein>
    <submittedName>
        <fullName evidence="1">Uncharacterized protein</fullName>
    </submittedName>
</protein>
<proteinExistence type="predicted"/>
<dbReference type="PROSITE" id="PS51257">
    <property type="entry name" value="PROKAR_LIPOPROTEIN"/>
    <property type="match status" value="1"/>
</dbReference>
<dbReference type="Proteomes" id="UP000199310">
    <property type="component" value="Unassembled WGS sequence"/>
</dbReference>
<name>A0A1I0R6C7_9BACT</name>
<dbReference type="EMBL" id="FOJG01000001">
    <property type="protein sequence ID" value="SEW36162.1"/>
    <property type="molecule type" value="Genomic_DNA"/>
</dbReference>
<dbReference type="RefSeq" id="WP_089894856.1">
    <property type="nucleotide sequence ID" value="NZ_FOJG01000001.1"/>
</dbReference>
<gene>
    <name evidence="1" type="ORF">SAMN04488122_2356</name>
</gene>
<evidence type="ECO:0000313" key="1">
    <source>
        <dbReference type="EMBL" id="SEW36162.1"/>
    </source>
</evidence>
<dbReference type="OrthoDB" id="675420at2"/>
<accession>A0A1I0R6C7</accession>
<dbReference type="STRING" id="29529.SAMN04488122_2356"/>
<sequence>MKKILFLFLLAGLFYACKKDSIGTKPILSFKSYSIDSVISSTQQMVLTMNVEDGDGDIEDSIWIGPVFKSNGPNADTFYSVKKMGDIGANKGNKVKAEVQILLRSIEFKLVQNTGVDSIHFVVFVRDNAGHFSDTISTPKIPYNY</sequence>
<organism evidence="1 2">
    <name type="scientific">Chitinophaga arvensicola</name>
    <dbReference type="NCBI Taxonomy" id="29529"/>
    <lineage>
        <taxon>Bacteria</taxon>
        <taxon>Pseudomonadati</taxon>
        <taxon>Bacteroidota</taxon>
        <taxon>Chitinophagia</taxon>
        <taxon>Chitinophagales</taxon>
        <taxon>Chitinophagaceae</taxon>
        <taxon>Chitinophaga</taxon>
    </lineage>
</organism>
<evidence type="ECO:0000313" key="2">
    <source>
        <dbReference type="Proteomes" id="UP000199310"/>
    </source>
</evidence>
<dbReference type="AlphaFoldDB" id="A0A1I0R6C7"/>
<reference evidence="2" key="1">
    <citation type="submission" date="2016-10" db="EMBL/GenBank/DDBJ databases">
        <authorList>
            <person name="Varghese N."/>
            <person name="Submissions S."/>
        </authorList>
    </citation>
    <scope>NUCLEOTIDE SEQUENCE [LARGE SCALE GENOMIC DNA]</scope>
    <source>
        <strain evidence="2">DSM 3695</strain>
    </source>
</reference>
<keyword evidence="2" id="KW-1185">Reference proteome</keyword>